<reference evidence="3 4" key="1">
    <citation type="submission" date="2021-02" db="EMBL/GenBank/DDBJ databases">
        <title>Alicyclobacillus curvatus sp. nov. and Alicyclobacillus mengziensis sp. nov., two acidophilic bacteria isolated from acid mine drainage.</title>
        <authorList>
            <person name="Huang Y."/>
        </authorList>
    </citation>
    <scope>NUCLEOTIDE SEQUENCE [LARGE SCALE GENOMIC DNA]</scope>
    <source>
        <strain evidence="3 4">S30H14</strain>
    </source>
</reference>
<feature type="transmembrane region" description="Helical" evidence="1">
    <location>
        <begin position="147"/>
        <end position="163"/>
    </location>
</feature>
<dbReference type="Pfam" id="PF02517">
    <property type="entry name" value="Rce1-like"/>
    <property type="match status" value="1"/>
</dbReference>
<proteinExistence type="predicted"/>
<feature type="transmembrane region" description="Helical" evidence="1">
    <location>
        <begin position="230"/>
        <end position="248"/>
    </location>
</feature>
<feature type="transmembrane region" description="Helical" evidence="1">
    <location>
        <begin position="38"/>
        <end position="55"/>
    </location>
</feature>
<organism evidence="3 4">
    <name type="scientific">Alicyclobacillus mengziensis</name>
    <dbReference type="NCBI Taxonomy" id="2931921"/>
    <lineage>
        <taxon>Bacteria</taxon>
        <taxon>Bacillati</taxon>
        <taxon>Bacillota</taxon>
        <taxon>Bacilli</taxon>
        <taxon>Bacillales</taxon>
        <taxon>Alicyclobacillaceae</taxon>
        <taxon>Alicyclobacillus</taxon>
    </lineage>
</organism>
<keyword evidence="3" id="KW-0378">Hydrolase</keyword>
<evidence type="ECO:0000256" key="1">
    <source>
        <dbReference type="SAM" id="Phobius"/>
    </source>
</evidence>
<dbReference type="KEGG" id="afx:JZ786_10755"/>
<feature type="domain" description="CAAX prenyl protease 2/Lysostaphin resistance protein A-like" evidence="2">
    <location>
        <begin position="114"/>
        <end position="217"/>
    </location>
</feature>
<evidence type="ECO:0000259" key="2">
    <source>
        <dbReference type="Pfam" id="PF02517"/>
    </source>
</evidence>
<keyword evidence="1" id="KW-0812">Transmembrane</keyword>
<feature type="transmembrane region" description="Helical" evidence="1">
    <location>
        <begin position="76"/>
        <end position="100"/>
    </location>
</feature>
<dbReference type="Proteomes" id="UP000663505">
    <property type="component" value="Chromosome"/>
</dbReference>
<keyword evidence="4" id="KW-1185">Reference proteome</keyword>
<evidence type="ECO:0000313" key="4">
    <source>
        <dbReference type="Proteomes" id="UP000663505"/>
    </source>
</evidence>
<name>A0A9X7Z987_9BACL</name>
<keyword evidence="3" id="KW-0645">Protease</keyword>
<dbReference type="GO" id="GO:0080120">
    <property type="term" value="P:CAAX-box protein maturation"/>
    <property type="evidence" value="ECO:0007669"/>
    <property type="project" value="UniProtKB-ARBA"/>
</dbReference>
<dbReference type="EMBL" id="CP071182">
    <property type="protein sequence ID" value="QSO49353.1"/>
    <property type="molecule type" value="Genomic_DNA"/>
</dbReference>
<dbReference type="GO" id="GO:0004175">
    <property type="term" value="F:endopeptidase activity"/>
    <property type="evidence" value="ECO:0007669"/>
    <property type="project" value="UniProtKB-ARBA"/>
</dbReference>
<accession>A0A9X7Z987</accession>
<dbReference type="InterPro" id="IPR003675">
    <property type="entry name" value="Rce1/LyrA-like_dom"/>
</dbReference>
<sequence length="261" mass="29107">MSVSMVKIVGMVVGMFAFVSLANWLTGPPVYMSPAVDLFVGEPIMLLAAIAGILIDRKYNDRLRISWKKVWTGVPLAILVMACSAGIVTLIHRPTILMFYDFIMQYPHPVSTVLGQTALAILVIGLAEESFFRGYLFEYLTSGPFQFRVVSASIIVGFLFGLFHTSHDLEMVILHHASFRQEWLLWLYQYAYGVASCLLYAWTSNIVFVIVLHGIIDSPLGLMAGTHGSYLPVIILTALVIVPALRVVSFRASRSGKWFPW</sequence>
<protein>
    <submittedName>
        <fullName evidence="3">CPBP family intramembrane metalloprotease</fullName>
    </submittedName>
</protein>
<dbReference type="GO" id="GO:0008237">
    <property type="term" value="F:metallopeptidase activity"/>
    <property type="evidence" value="ECO:0007669"/>
    <property type="project" value="UniProtKB-KW"/>
</dbReference>
<keyword evidence="3" id="KW-0482">Metalloprotease</keyword>
<keyword evidence="1" id="KW-0472">Membrane</keyword>
<feature type="transmembrane region" description="Helical" evidence="1">
    <location>
        <begin position="7"/>
        <end position="26"/>
    </location>
</feature>
<evidence type="ECO:0000313" key="3">
    <source>
        <dbReference type="EMBL" id="QSO49353.1"/>
    </source>
</evidence>
<gene>
    <name evidence="3" type="ORF">JZ786_10755</name>
</gene>
<dbReference type="AlphaFoldDB" id="A0A9X7Z987"/>
<feature type="transmembrane region" description="Helical" evidence="1">
    <location>
        <begin position="183"/>
        <end position="201"/>
    </location>
</feature>
<dbReference type="RefSeq" id="WP_206658664.1">
    <property type="nucleotide sequence ID" value="NZ_CP071182.1"/>
</dbReference>
<keyword evidence="1" id="KW-1133">Transmembrane helix</keyword>